<dbReference type="Proteomes" id="UP000034190">
    <property type="component" value="Unassembled WGS sequence"/>
</dbReference>
<evidence type="ECO:0008006" key="4">
    <source>
        <dbReference type="Google" id="ProtNLM"/>
    </source>
</evidence>
<dbReference type="AlphaFoldDB" id="A0A0G0X4K0"/>
<proteinExistence type="predicted"/>
<keyword evidence="1" id="KW-1133">Transmembrane helix</keyword>
<evidence type="ECO:0000313" key="2">
    <source>
        <dbReference type="EMBL" id="KKR91585.1"/>
    </source>
</evidence>
<evidence type="ECO:0000256" key="1">
    <source>
        <dbReference type="SAM" id="Phobius"/>
    </source>
</evidence>
<evidence type="ECO:0000313" key="3">
    <source>
        <dbReference type="Proteomes" id="UP000034190"/>
    </source>
</evidence>
<accession>A0A0G0X4K0</accession>
<organism evidence="2 3">
    <name type="scientific">Candidatus Falkowbacteria bacterium GW2011_GWA2_41_14</name>
    <dbReference type="NCBI Taxonomy" id="1618635"/>
    <lineage>
        <taxon>Bacteria</taxon>
        <taxon>Candidatus Falkowiibacteriota</taxon>
    </lineage>
</organism>
<sequence>MNSHIHHGFSVIETIILIAILGIMLVVIVSFENDMFSLNAYIRDSLDSQQQSKQFLVTFVDEIRSASSSNTGTYPIAEATDASFMFYSDIDNNGTKERIRYFLDGSTLKKSILSPTGSPLGYDEQNAQTSNIMLFVKNESTPVFQYYDHSYAGTEPPLTQPVNIPDIRLITVTVKTAIKSGKIPAIRTFTTAATIRNLKNNY</sequence>
<feature type="transmembrane region" description="Helical" evidence="1">
    <location>
        <begin position="12"/>
        <end position="31"/>
    </location>
</feature>
<gene>
    <name evidence="2" type="ORF">UU43_C0004G0033</name>
</gene>
<keyword evidence="1" id="KW-0472">Membrane</keyword>
<protein>
    <recommendedName>
        <fullName evidence="4">Prepilin-type N-terminal cleavage/methylation domain-containing protein</fullName>
    </recommendedName>
</protein>
<reference evidence="2 3" key="1">
    <citation type="journal article" date="2015" name="Nature">
        <title>rRNA introns, odd ribosomes, and small enigmatic genomes across a large radiation of phyla.</title>
        <authorList>
            <person name="Brown C.T."/>
            <person name="Hug L.A."/>
            <person name="Thomas B.C."/>
            <person name="Sharon I."/>
            <person name="Castelle C.J."/>
            <person name="Singh A."/>
            <person name="Wilkins M.J."/>
            <person name="Williams K.H."/>
            <person name="Banfield J.F."/>
        </authorList>
    </citation>
    <scope>NUCLEOTIDE SEQUENCE [LARGE SCALE GENOMIC DNA]</scope>
</reference>
<comment type="caution">
    <text evidence="2">The sequence shown here is derived from an EMBL/GenBank/DDBJ whole genome shotgun (WGS) entry which is preliminary data.</text>
</comment>
<name>A0A0G0X4K0_9BACT</name>
<dbReference type="EMBL" id="LCAP01000004">
    <property type="protein sequence ID" value="KKR91585.1"/>
    <property type="molecule type" value="Genomic_DNA"/>
</dbReference>
<keyword evidence="1" id="KW-0812">Transmembrane</keyword>